<dbReference type="SUPFAM" id="SSF52833">
    <property type="entry name" value="Thioredoxin-like"/>
    <property type="match status" value="1"/>
</dbReference>
<dbReference type="Gene3D" id="3.40.30.10">
    <property type="entry name" value="Glutaredoxin"/>
    <property type="match status" value="1"/>
</dbReference>
<dbReference type="OrthoDB" id="9932926at2759"/>
<comment type="caution">
    <text evidence="2">The sequence shown here is derived from an EMBL/GenBank/DDBJ whole genome shotgun (WGS) entry which is preliminary data.</text>
</comment>
<dbReference type="PANTHER" id="PTHR12232:SF0">
    <property type="entry name" value="THIOREDOXIN DOMAIN-CONTAINING PROTEIN"/>
    <property type="match status" value="1"/>
</dbReference>
<accession>A0A9N8VM00</accession>
<dbReference type="Proteomes" id="UP000789508">
    <property type="component" value="Unassembled WGS sequence"/>
</dbReference>
<comment type="similarity">
    <text evidence="1">Belongs to the SH3BGR family.</text>
</comment>
<dbReference type="GO" id="GO:0005737">
    <property type="term" value="C:cytoplasm"/>
    <property type="evidence" value="ECO:0007669"/>
    <property type="project" value="TreeGrafter"/>
</dbReference>
<dbReference type="AlphaFoldDB" id="A0A9N8VM00"/>
<dbReference type="PROSITE" id="PS51354">
    <property type="entry name" value="GLUTAREDOXIN_2"/>
    <property type="match status" value="1"/>
</dbReference>
<dbReference type="InterPro" id="IPR006993">
    <property type="entry name" value="Glut_rich_SH3-bd"/>
</dbReference>
<keyword evidence="3" id="KW-1185">Reference proteome</keyword>
<dbReference type="PANTHER" id="PTHR12232">
    <property type="entry name" value="SH3 DOMAIN-BINDING GLUTAMIC ACID-RICH-LIKE PROTEIN"/>
    <property type="match status" value="1"/>
</dbReference>
<dbReference type="EMBL" id="CAJVPS010000143">
    <property type="protein sequence ID" value="CAG8457403.1"/>
    <property type="molecule type" value="Genomic_DNA"/>
</dbReference>
<gene>
    <name evidence="2" type="ORF">ALEPTO_LOCUS1353</name>
</gene>
<proteinExistence type="inferred from homology"/>
<protein>
    <submittedName>
        <fullName evidence="2">4028_t:CDS:1</fullName>
    </submittedName>
</protein>
<dbReference type="Pfam" id="PF04908">
    <property type="entry name" value="SH3BGR"/>
    <property type="match status" value="1"/>
</dbReference>
<dbReference type="InterPro" id="IPR051033">
    <property type="entry name" value="SH3BGR"/>
</dbReference>
<name>A0A9N8VM00_9GLOM</name>
<reference evidence="2" key="1">
    <citation type="submission" date="2021-06" db="EMBL/GenBank/DDBJ databases">
        <authorList>
            <person name="Kallberg Y."/>
            <person name="Tangrot J."/>
            <person name="Rosling A."/>
        </authorList>
    </citation>
    <scope>NUCLEOTIDE SEQUENCE</scope>
    <source>
        <strain evidence="2">FL130A</strain>
    </source>
</reference>
<dbReference type="InterPro" id="IPR036249">
    <property type="entry name" value="Thioredoxin-like_sf"/>
</dbReference>
<evidence type="ECO:0000256" key="1">
    <source>
        <dbReference type="ARBA" id="ARBA00007764"/>
    </source>
</evidence>
<evidence type="ECO:0000313" key="3">
    <source>
        <dbReference type="Proteomes" id="UP000789508"/>
    </source>
</evidence>
<evidence type="ECO:0000313" key="2">
    <source>
        <dbReference type="EMBL" id="CAG8457403.1"/>
    </source>
</evidence>
<sequence length="100" mass="11311">MSNNDDKKTSDNATTVTQNIKVRVKIFGSSVSGNIFTKKNQQWVENALTINKIPFEFVDVAADEEQLKFMKRRNRGAQGLPQIFVDNEFVGLFPAFEEAP</sequence>
<organism evidence="2 3">
    <name type="scientific">Ambispora leptoticha</name>
    <dbReference type="NCBI Taxonomy" id="144679"/>
    <lineage>
        <taxon>Eukaryota</taxon>
        <taxon>Fungi</taxon>
        <taxon>Fungi incertae sedis</taxon>
        <taxon>Mucoromycota</taxon>
        <taxon>Glomeromycotina</taxon>
        <taxon>Glomeromycetes</taxon>
        <taxon>Archaeosporales</taxon>
        <taxon>Ambisporaceae</taxon>
        <taxon>Ambispora</taxon>
    </lineage>
</organism>